<dbReference type="SMART" id="SM01101">
    <property type="entry name" value="CRISPR_assoc"/>
    <property type="match status" value="1"/>
</dbReference>
<protein>
    <submittedName>
        <fullName evidence="2">CRISPR-associated protein Cas6/Cse3/CasE, subtype I-E/ECOLI</fullName>
    </submittedName>
</protein>
<dbReference type="Pfam" id="PF08798">
    <property type="entry name" value="CRISPR_assoc"/>
    <property type="match status" value="1"/>
</dbReference>
<proteinExistence type="predicted"/>
<dbReference type="AlphaFoldDB" id="A0AAC9LF04"/>
<evidence type="ECO:0000313" key="2">
    <source>
        <dbReference type="EMBL" id="APU16633.1"/>
    </source>
</evidence>
<dbReference type="EMBL" id="CP016076">
    <property type="protein sequence ID" value="APU16633.1"/>
    <property type="molecule type" value="Genomic_DNA"/>
</dbReference>
<dbReference type="CDD" id="cd09727">
    <property type="entry name" value="Cas6_I-E"/>
    <property type="match status" value="1"/>
</dbReference>
<dbReference type="Gene3D" id="3.30.70.1200">
    <property type="entry name" value="Crispr-associated protein, domain 1"/>
    <property type="match status" value="1"/>
</dbReference>
<name>A0AAC9LF04_9PSEU</name>
<dbReference type="SUPFAM" id="SSF117987">
    <property type="entry name" value="CRISPR-associated protein"/>
    <property type="match status" value="2"/>
</dbReference>
<dbReference type="Gene3D" id="3.30.70.1210">
    <property type="entry name" value="Crispr-associated protein, domain 2"/>
    <property type="match status" value="1"/>
</dbReference>
<gene>
    <name evidence="2" type="ORF">UA74_23075</name>
</gene>
<keyword evidence="3" id="KW-1185">Reference proteome</keyword>
<reference evidence="3" key="1">
    <citation type="submission" date="2016-06" db="EMBL/GenBank/DDBJ databases">
        <title>Complete genome sequence of Actinoalloteichus fjordicus DSM 46855 (=ADI127-17), type strain of the new species Actinoalloteichus fjordicus.</title>
        <authorList>
            <person name="Ruckert C."/>
            <person name="Nouioui I."/>
            <person name="Willmese J."/>
            <person name="van Wezel G."/>
            <person name="Klenk H.-P."/>
            <person name="Kalinowski J."/>
            <person name="Zotchev S.B."/>
        </authorList>
    </citation>
    <scope>NUCLEOTIDE SEQUENCE [LARGE SCALE GENOMIC DNA]</scope>
    <source>
        <strain evidence="3">ADI127-7</strain>
    </source>
</reference>
<dbReference type="NCBIfam" id="TIGR01907">
    <property type="entry name" value="casE_Cse3"/>
    <property type="match status" value="1"/>
</dbReference>
<evidence type="ECO:0000256" key="1">
    <source>
        <dbReference type="SAM" id="MobiDB-lite"/>
    </source>
</evidence>
<dbReference type="RefSeq" id="WP_075742142.1">
    <property type="nucleotide sequence ID" value="NZ_CP016076.1"/>
</dbReference>
<sequence>MFLSRLTVDVTSRNFRLDYADVHQMHRTVMSAFPDLDAKRTARAHCGALWRLDEHERGFVLLVQSRLEPKWAALPAGYLTAPPDVRSLDPFLRLIAPGRKISFRLVANPTRAIHPPGSVPGTRGRGRPVPQRLPAKQVEWLARKGEQHGFVLPVGRDGQADVAPAPRPGLRGRSDGNTITIEPVRFDGHLVPTDVEALRAAVLAGIGRAKAYGCGLISLGPAREAG</sequence>
<dbReference type="KEGG" id="acad:UA74_23075"/>
<evidence type="ECO:0000313" key="3">
    <source>
        <dbReference type="Proteomes" id="UP000185511"/>
    </source>
</evidence>
<dbReference type="InterPro" id="IPR010179">
    <property type="entry name" value="CRISPR-assoc_prot_Cse3"/>
</dbReference>
<organism evidence="2 3">
    <name type="scientific">Actinoalloteichus fjordicus</name>
    <dbReference type="NCBI Taxonomy" id="1612552"/>
    <lineage>
        <taxon>Bacteria</taxon>
        <taxon>Bacillati</taxon>
        <taxon>Actinomycetota</taxon>
        <taxon>Actinomycetes</taxon>
        <taxon>Pseudonocardiales</taxon>
        <taxon>Pseudonocardiaceae</taxon>
        <taxon>Actinoalloteichus</taxon>
    </lineage>
</organism>
<accession>A0AAC9LF04</accession>
<dbReference type="Proteomes" id="UP000185511">
    <property type="component" value="Chromosome"/>
</dbReference>
<feature type="region of interest" description="Disordered" evidence="1">
    <location>
        <begin position="154"/>
        <end position="176"/>
    </location>
</feature>